<evidence type="ECO:0000313" key="6">
    <source>
        <dbReference type="EMBL" id="MCW5322468.1"/>
    </source>
</evidence>
<organism evidence="6 7">
    <name type="scientific">Verminephrobacter aporrectodeae subsp. tuberculatae</name>
    <dbReference type="NCBI Taxonomy" id="1110392"/>
    <lineage>
        <taxon>Bacteria</taxon>
        <taxon>Pseudomonadati</taxon>
        <taxon>Pseudomonadota</taxon>
        <taxon>Betaproteobacteria</taxon>
        <taxon>Burkholderiales</taxon>
        <taxon>Comamonadaceae</taxon>
        <taxon>Verminephrobacter</taxon>
    </lineage>
</organism>
<keyword evidence="1 4" id="KW-0812">Transmembrane</keyword>
<protein>
    <submittedName>
        <fullName evidence="6">MFS transporter</fullName>
    </submittedName>
</protein>
<feature type="transmembrane region" description="Helical" evidence="4">
    <location>
        <begin position="435"/>
        <end position="456"/>
    </location>
</feature>
<feature type="transmembrane region" description="Helical" evidence="4">
    <location>
        <begin position="156"/>
        <end position="176"/>
    </location>
</feature>
<proteinExistence type="predicted"/>
<feature type="transmembrane region" description="Helical" evidence="4">
    <location>
        <begin position="196"/>
        <end position="213"/>
    </location>
</feature>
<evidence type="ECO:0000256" key="4">
    <source>
        <dbReference type="SAM" id="Phobius"/>
    </source>
</evidence>
<dbReference type="PANTHER" id="PTHR11360">
    <property type="entry name" value="MONOCARBOXYLATE TRANSPORTER"/>
    <property type="match status" value="1"/>
</dbReference>
<evidence type="ECO:0000256" key="3">
    <source>
        <dbReference type="ARBA" id="ARBA00023136"/>
    </source>
</evidence>
<sequence>MSSLLDQDAVPVLAPRDPSPFAAGLLDKERIIAGPGFNRWLVPPAALAIHLCIGMAYGFSVFWLPLSKALSTAGTGATTCAKEIGFFAELFARDCDWRIATLGWMYTLFFVFLGCSAAIWGGWLERAGPRKAGVVSAVCWCAGMLISALGIHVHQFWLMILGSGVIGGIGLGLGYISPVSTLIKWFPDRRGMATGMAIMGFGGGAMIGSPFAVELMKYWATPTSVGVMQTFVVMGLVYFVFMLGGAFGYRVPPTGWTPAGWTPPAAQAGNAMITQRHVHVKRVWGIPQFWLIWMVLCMNVSAGIGVLGMASPMLQEVFGGTLAGVPKKFAALDKTELAAIAAVAGGFAALLSLFNIGGRFFWASLSDKLGRKLTYVVFFVLGGLLYFSIPESAAAGSKLLFVGAFCIILSMYGGGFATVPAYLADLFGTQMVGAIHGRLLTAWATAGILGPVVVGYMREYQLGQGIPREQVYNQTMYILVGMLAVGLLCNLMVRPLADTWFMSDAELAEEKRLAHEKAVAAEAGMGRANARGDATPAVQVWLAWLAVGIPLAWGLYKTLVSAATFFQ</sequence>
<dbReference type="Gene3D" id="1.20.1250.20">
    <property type="entry name" value="MFS general substrate transporter like domains"/>
    <property type="match status" value="2"/>
</dbReference>
<feature type="transmembrane region" description="Helical" evidence="4">
    <location>
        <begin position="225"/>
        <end position="249"/>
    </location>
</feature>
<dbReference type="RefSeq" id="WP_265282730.1">
    <property type="nucleotide sequence ID" value="NZ_QZCW01000003.1"/>
</dbReference>
<gene>
    <name evidence="6" type="ORF">D5039_15290</name>
</gene>
<dbReference type="InterPro" id="IPR036259">
    <property type="entry name" value="MFS_trans_sf"/>
</dbReference>
<dbReference type="SUPFAM" id="SSF103473">
    <property type="entry name" value="MFS general substrate transporter"/>
    <property type="match status" value="1"/>
</dbReference>
<dbReference type="InterPro" id="IPR011701">
    <property type="entry name" value="MFS"/>
</dbReference>
<dbReference type="Pfam" id="PF07690">
    <property type="entry name" value="MFS_1"/>
    <property type="match status" value="1"/>
</dbReference>
<keyword evidence="2 4" id="KW-1133">Transmembrane helix</keyword>
<dbReference type="CDD" id="cd17353">
    <property type="entry name" value="MFS_OFA_like"/>
    <property type="match status" value="1"/>
</dbReference>
<accession>A0ABT3KVV1</accession>
<feature type="domain" description="Major facilitator superfamily (MFS) profile" evidence="5">
    <location>
        <begin position="46"/>
        <end position="498"/>
    </location>
</feature>
<feature type="transmembrane region" description="Helical" evidence="4">
    <location>
        <begin position="369"/>
        <end position="387"/>
    </location>
</feature>
<feature type="transmembrane region" description="Helical" evidence="4">
    <location>
        <begin position="132"/>
        <end position="149"/>
    </location>
</feature>
<evidence type="ECO:0000256" key="1">
    <source>
        <dbReference type="ARBA" id="ARBA00022692"/>
    </source>
</evidence>
<feature type="transmembrane region" description="Helical" evidence="4">
    <location>
        <begin position="541"/>
        <end position="566"/>
    </location>
</feature>
<dbReference type="InterPro" id="IPR020846">
    <property type="entry name" value="MFS_dom"/>
</dbReference>
<reference evidence="7" key="1">
    <citation type="submission" date="2023-07" db="EMBL/GenBank/DDBJ databases">
        <title>Verminephrobacter genomes.</title>
        <authorList>
            <person name="Lund M.B."/>
        </authorList>
    </citation>
    <scope>NUCLEOTIDE SEQUENCE [LARGE SCALE GENOMIC DNA]</scope>
    <source>
        <strain evidence="7">AtM5-05</strain>
    </source>
</reference>
<dbReference type="PANTHER" id="PTHR11360:SF317">
    <property type="entry name" value="MAJOR FACILITATOR SUPERFAMILY (MFS) PROFILE DOMAIN-CONTAINING PROTEIN-RELATED"/>
    <property type="match status" value="1"/>
</dbReference>
<feature type="transmembrane region" description="Helical" evidence="4">
    <location>
        <begin position="99"/>
        <end position="120"/>
    </location>
</feature>
<evidence type="ECO:0000313" key="7">
    <source>
        <dbReference type="Proteomes" id="UP001208935"/>
    </source>
</evidence>
<comment type="caution">
    <text evidence="6">The sequence shown here is derived from an EMBL/GenBank/DDBJ whole genome shotgun (WGS) entry which is preliminary data.</text>
</comment>
<keyword evidence="3 4" id="KW-0472">Membrane</keyword>
<feature type="transmembrane region" description="Helical" evidence="4">
    <location>
        <begin position="476"/>
        <end position="493"/>
    </location>
</feature>
<evidence type="ECO:0000256" key="2">
    <source>
        <dbReference type="ARBA" id="ARBA00022989"/>
    </source>
</evidence>
<name>A0ABT3KVV1_9BURK</name>
<dbReference type="EMBL" id="QZCW01000003">
    <property type="protein sequence ID" value="MCW5322468.1"/>
    <property type="molecule type" value="Genomic_DNA"/>
</dbReference>
<keyword evidence="7" id="KW-1185">Reference proteome</keyword>
<evidence type="ECO:0000259" key="5">
    <source>
        <dbReference type="PROSITE" id="PS50850"/>
    </source>
</evidence>
<feature type="transmembrane region" description="Helical" evidence="4">
    <location>
        <begin position="45"/>
        <end position="64"/>
    </location>
</feature>
<dbReference type="Proteomes" id="UP001208935">
    <property type="component" value="Unassembled WGS sequence"/>
</dbReference>
<dbReference type="PROSITE" id="PS50850">
    <property type="entry name" value="MFS"/>
    <property type="match status" value="1"/>
</dbReference>
<feature type="transmembrane region" description="Helical" evidence="4">
    <location>
        <begin position="290"/>
        <end position="310"/>
    </location>
</feature>
<dbReference type="InterPro" id="IPR050327">
    <property type="entry name" value="Proton-linked_MCT"/>
</dbReference>
<feature type="transmembrane region" description="Helical" evidence="4">
    <location>
        <begin position="399"/>
        <end position="423"/>
    </location>
</feature>
<feature type="transmembrane region" description="Helical" evidence="4">
    <location>
        <begin position="337"/>
        <end position="357"/>
    </location>
</feature>